<dbReference type="InterPro" id="IPR013196">
    <property type="entry name" value="HTH_11"/>
</dbReference>
<evidence type="ECO:0000256" key="3">
    <source>
        <dbReference type="SAM" id="MobiDB-lite"/>
    </source>
</evidence>
<feature type="compositionally biased region" description="Low complexity" evidence="3">
    <location>
        <begin position="166"/>
        <end position="178"/>
    </location>
</feature>
<evidence type="ECO:0000313" key="6">
    <source>
        <dbReference type="Proteomes" id="UP000614047"/>
    </source>
</evidence>
<dbReference type="GO" id="GO:0003700">
    <property type="term" value="F:DNA-binding transcription factor activity"/>
    <property type="evidence" value="ECO:0007669"/>
    <property type="project" value="InterPro"/>
</dbReference>
<dbReference type="InterPro" id="IPR036390">
    <property type="entry name" value="WH_DNA-bd_sf"/>
</dbReference>
<dbReference type="InterPro" id="IPR001034">
    <property type="entry name" value="DeoR_HTH"/>
</dbReference>
<dbReference type="Pfam" id="PF13280">
    <property type="entry name" value="WYL"/>
    <property type="match status" value="1"/>
</dbReference>
<dbReference type="Proteomes" id="UP000614047">
    <property type="component" value="Unassembled WGS sequence"/>
</dbReference>
<dbReference type="EMBL" id="JADOUA010000001">
    <property type="protein sequence ID" value="MBG6089469.1"/>
    <property type="molecule type" value="Genomic_DNA"/>
</dbReference>
<feature type="region of interest" description="Disordered" evidence="3">
    <location>
        <begin position="159"/>
        <end position="194"/>
    </location>
</feature>
<feature type="domain" description="HTH deoR-type" evidence="4">
    <location>
        <begin position="4"/>
        <end position="63"/>
    </location>
</feature>
<evidence type="ECO:0000256" key="1">
    <source>
        <dbReference type="ARBA" id="ARBA00023015"/>
    </source>
</evidence>
<reference evidence="5" key="1">
    <citation type="submission" date="2020-11" db="EMBL/GenBank/DDBJ databases">
        <title>Sequencing the genomes of 1000 actinobacteria strains.</title>
        <authorList>
            <person name="Klenk H.-P."/>
        </authorList>
    </citation>
    <scope>NUCLEOTIDE SEQUENCE</scope>
    <source>
        <strain evidence="5">DSM 43175</strain>
    </source>
</reference>
<evidence type="ECO:0000313" key="5">
    <source>
        <dbReference type="EMBL" id="MBG6089469.1"/>
    </source>
</evidence>
<dbReference type="PANTHER" id="PTHR34580:SF3">
    <property type="entry name" value="PROTEIN PAFB"/>
    <property type="match status" value="1"/>
</dbReference>
<dbReference type="PROSITE" id="PS52050">
    <property type="entry name" value="WYL"/>
    <property type="match status" value="1"/>
</dbReference>
<keyword evidence="6" id="KW-1185">Reference proteome</keyword>
<keyword evidence="1" id="KW-0805">Transcription regulation</keyword>
<dbReference type="Pfam" id="PF08279">
    <property type="entry name" value="HTH_11"/>
    <property type="match status" value="1"/>
</dbReference>
<dbReference type="RefSeq" id="WP_307828931.1">
    <property type="nucleotide sequence ID" value="NZ_BAABES010000004.1"/>
</dbReference>
<keyword evidence="5" id="KW-0238">DNA-binding</keyword>
<dbReference type="Pfam" id="PF25583">
    <property type="entry name" value="WCX"/>
    <property type="match status" value="1"/>
</dbReference>
<dbReference type="InterPro" id="IPR036388">
    <property type="entry name" value="WH-like_DNA-bd_sf"/>
</dbReference>
<name>A0A931DIQ9_9ACTN</name>
<keyword evidence="2" id="KW-0804">Transcription</keyword>
<organism evidence="5 6">
    <name type="scientific">Actinomadura viridis</name>
    <dbReference type="NCBI Taxonomy" id="58110"/>
    <lineage>
        <taxon>Bacteria</taxon>
        <taxon>Bacillati</taxon>
        <taxon>Actinomycetota</taxon>
        <taxon>Actinomycetes</taxon>
        <taxon>Streptosporangiales</taxon>
        <taxon>Thermomonosporaceae</taxon>
        <taxon>Actinomadura</taxon>
    </lineage>
</organism>
<evidence type="ECO:0000256" key="2">
    <source>
        <dbReference type="ARBA" id="ARBA00023163"/>
    </source>
</evidence>
<dbReference type="InterPro" id="IPR051534">
    <property type="entry name" value="CBASS_pafABC_assoc_protein"/>
</dbReference>
<proteinExistence type="predicted"/>
<dbReference type="InterPro" id="IPR057727">
    <property type="entry name" value="WCX_dom"/>
</dbReference>
<dbReference type="SUPFAM" id="SSF46785">
    <property type="entry name" value="Winged helix' DNA-binding domain"/>
    <property type="match status" value="1"/>
</dbReference>
<evidence type="ECO:0000259" key="4">
    <source>
        <dbReference type="PROSITE" id="PS51000"/>
    </source>
</evidence>
<dbReference type="InterPro" id="IPR026881">
    <property type="entry name" value="WYL_dom"/>
</dbReference>
<dbReference type="PANTHER" id="PTHR34580">
    <property type="match status" value="1"/>
</dbReference>
<gene>
    <name evidence="5" type="ORF">IW256_003582</name>
</gene>
<dbReference type="CDD" id="cd00090">
    <property type="entry name" value="HTH_ARSR"/>
    <property type="match status" value="1"/>
</dbReference>
<dbReference type="InterPro" id="IPR011991">
    <property type="entry name" value="ArsR-like_HTH"/>
</dbReference>
<protein>
    <submittedName>
        <fullName evidence="5">DNA-binding transcriptional regulator YafY</fullName>
    </submittedName>
</protein>
<comment type="caution">
    <text evidence="5">The sequence shown here is derived from an EMBL/GenBank/DDBJ whole genome shotgun (WGS) entry which is preliminary data.</text>
</comment>
<dbReference type="InterPro" id="IPR028349">
    <property type="entry name" value="PafC-like"/>
</dbReference>
<dbReference type="PROSITE" id="PS51000">
    <property type="entry name" value="HTH_DEOR_2"/>
    <property type="match status" value="1"/>
</dbReference>
<sequence>MSHPTTRILAMLELLQANHRLSGTELARRLRVDQRTVRRYAARLEDLGVPVVAERGRHGGYRLMPGYKLPPLMLNDDEATAVVLGLLAGRRLGLPGQATETALAKVQRVLPDTLRARVQALHDTLGFTLAAGDPAAPATTVLLTLAAAARSRRRLRMRYRSWRPTGDPASAPVGDPAGDPGGGPDGDGSERDLDPYGLVFHSGRWYVTGHDHRSAQIRTFRVDRVISAEPAPGPAGSYDVPPGFDPVQHVTRSLAGVPYTHQVEVWLETTLDQARRRIPATVATLSQDGGGVLMVTRAQRLDGMAQMLAGLGWPFTIRRPEPLRAAVRDLADALHANAGR</sequence>
<dbReference type="GO" id="GO:0003677">
    <property type="term" value="F:DNA binding"/>
    <property type="evidence" value="ECO:0007669"/>
    <property type="project" value="UniProtKB-KW"/>
</dbReference>
<dbReference type="PIRSF" id="PIRSF016838">
    <property type="entry name" value="PafC"/>
    <property type="match status" value="1"/>
</dbReference>
<dbReference type="AlphaFoldDB" id="A0A931DIQ9"/>
<dbReference type="Gene3D" id="1.10.10.10">
    <property type="entry name" value="Winged helix-like DNA-binding domain superfamily/Winged helix DNA-binding domain"/>
    <property type="match status" value="1"/>
</dbReference>
<accession>A0A931DIQ9</accession>